<gene>
    <name evidence="2" type="ORF">CBOVIS_LOCUS4925</name>
</gene>
<evidence type="ECO:0000313" key="3">
    <source>
        <dbReference type="Proteomes" id="UP000494206"/>
    </source>
</evidence>
<proteinExistence type="predicted"/>
<organism evidence="2 3">
    <name type="scientific">Caenorhabditis bovis</name>
    <dbReference type="NCBI Taxonomy" id="2654633"/>
    <lineage>
        <taxon>Eukaryota</taxon>
        <taxon>Metazoa</taxon>
        <taxon>Ecdysozoa</taxon>
        <taxon>Nematoda</taxon>
        <taxon>Chromadorea</taxon>
        <taxon>Rhabditida</taxon>
        <taxon>Rhabditina</taxon>
        <taxon>Rhabditomorpha</taxon>
        <taxon>Rhabditoidea</taxon>
        <taxon>Rhabditidae</taxon>
        <taxon>Peloderinae</taxon>
        <taxon>Caenorhabditis</taxon>
    </lineage>
</organism>
<keyword evidence="1" id="KW-0732">Signal</keyword>
<dbReference type="OrthoDB" id="5849360at2759"/>
<dbReference type="Proteomes" id="UP000494206">
    <property type="component" value="Unassembled WGS sequence"/>
</dbReference>
<reference evidence="2 3" key="1">
    <citation type="submission" date="2020-04" db="EMBL/GenBank/DDBJ databases">
        <authorList>
            <person name="Laetsch R D."/>
            <person name="Stevens L."/>
            <person name="Kumar S."/>
            <person name="Blaxter L. M."/>
        </authorList>
    </citation>
    <scope>NUCLEOTIDE SEQUENCE [LARGE SCALE GENOMIC DNA]</scope>
</reference>
<accession>A0A8S1EF34</accession>
<feature type="signal peptide" evidence="1">
    <location>
        <begin position="1"/>
        <end position="22"/>
    </location>
</feature>
<evidence type="ECO:0000313" key="2">
    <source>
        <dbReference type="EMBL" id="CAB3402290.1"/>
    </source>
</evidence>
<keyword evidence="3" id="KW-1185">Reference proteome</keyword>
<protein>
    <submittedName>
        <fullName evidence="2">Uncharacterized protein</fullName>
    </submittedName>
</protein>
<feature type="chain" id="PRO_5035938741" evidence="1">
    <location>
        <begin position="23"/>
        <end position="270"/>
    </location>
</feature>
<name>A0A8S1EF34_9PELO</name>
<evidence type="ECO:0000256" key="1">
    <source>
        <dbReference type="SAM" id="SignalP"/>
    </source>
</evidence>
<comment type="caution">
    <text evidence="2">The sequence shown here is derived from an EMBL/GenBank/DDBJ whole genome shotgun (WGS) entry which is preliminary data.</text>
</comment>
<dbReference type="AlphaFoldDB" id="A0A8S1EF34"/>
<sequence length="270" mass="31731">MFDYFPLHRLIFSVIILKLAAGFNPCNVDDSICMPLEDFEENCTCLLLSDGPINVTDDLYMFMTGYPIHMSYIKQTELQPLFRKKLDVRIPSSRFYEDTFDFPERLFQSMDIEENMAFFEADSSKIENVVNYLIENGLIRTKALSTKENRWCLEGECNAFVFETGIINRTQGIYSYTADLLEIIEYRGRSIVAVSNVSGKLSIPKVQQYECHNRCKVFYWNENSMCKKQCELRVKFDQIAMTSEMKRNFDFFIQSSTILNFRNKYKKYLS</sequence>
<dbReference type="EMBL" id="CADEPM010000003">
    <property type="protein sequence ID" value="CAB3402290.1"/>
    <property type="molecule type" value="Genomic_DNA"/>
</dbReference>